<accession>A0AAW2FMG9</accession>
<protein>
    <submittedName>
        <fullName evidence="1">Uncharacterized protein</fullName>
    </submittedName>
</protein>
<sequence length="75" mass="8498">MCKSGIQYNSDSDEEGIFRFTTNDKTYKESGMSSKKAQSKWAMTWSINQGLLSMYTPVRNSLRNVIPGQQGELII</sequence>
<dbReference type="Proteomes" id="UP001430953">
    <property type="component" value="Unassembled WGS sequence"/>
</dbReference>
<organism evidence="1 2">
    <name type="scientific">Cardiocondyla obscurior</name>
    <dbReference type="NCBI Taxonomy" id="286306"/>
    <lineage>
        <taxon>Eukaryota</taxon>
        <taxon>Metazoa</taxon>
        <taxon>Ecdysozoa</taxon>
        <taxon>Arthropoda</taxon>
        <taxon>Hexapoda</taxon>
        <taxon>Insecta</taxon>
        <taxon>Pterygota</taxon>
        <taxon>Neoptera</taxon>
        <taxon>Endopterygota</taxon>
        <taxon>Hymenoptera</taxon>
        <taxon>Apocrita</taxon>
        <taxon>Aculeata</taxon>
        <taxon>Formicoidea</taxon>
        <taxon>Formicidae</taxon>
        <taxon>Myrmicinae</taxon>
        <taxon>Cardiocondyla</taxon>
    </lineage>
</organism>
<name>A0AAW2FMG9_9HYME</name>
<reference evidence="1 2" key="1">
    <citation type="submission" date="2023-03" db="EMBL/GenBank/DDBJ databases">
        <title>High recombination rates correlate with genetic variation in Cardiocondyla obscurior ants.</title>
        <authorList>
            <person name="Errbii M."/>
        </authorList>
    </citation>
    <scope>NUCLEOTIDE SEQUENCE [LARGE SCALE GENOMIC DNA]</scope>
    <source>
        <strain evidence="1">Alpha-2009</strain>
        <tissue evidence="1">Whole body</tissue>
    </source>
</reference>
<comment type="caution">
    <text evidence="1">The sequence shown here is derived from an EMBL/GenBank/DDBJ whole genome shotgun (WGS) entry which is preliminary data.</text>
</comment>
<dbReference type="EMBL" id="JADYXP020000009">
    <property type="protein sequence ID" value="KAL0116393.1"/>
    <property type="molecule type" value="Genomic_DNA"/>
</dbReference>
<gene>
    <name evidence="1" type="ORF">PUN28_009781</name>
</gene>
<keyword evidence="2" id="KW-1185">Reference proteome</keyword>
<proteinExistence type="predicted"/>
<evidence type="ECO:0000313" key="2">
    <source>
        <dbReference type="Proteomes" id="UP001430953"/>
    </source>
</evidence>
<evidence type="ECO:0000313" key="1">
    <source>
        <dbReference type="EMBL" id="KAL0116393.1"/>
    </source>
</evidence>
<dbReference type="AlphaFoldDB" id="A0AAW2FMG9"/>